<protein>
    <recommendedName>
        <fullName evidence="3">Integral membrane protein</fullName>
    </recommendedName>
</protein>
<dbReference type="PANTHER" id="PTHR35179:SF1">
    <property type="entry name" value="INTEGRAL MEMBRANE PROTEIN"/>
    <property type="match status" value="1"/>
</dbReference>
<dbReference type="OrthoDB" id="3205825at2759"/>
<dbReference type="PANTHER" id="PTHR35179">
    <property type="entry name" value="PROTEIN CBG02620"/>
    <property type="match status" value="1"/>
</dbReference>
<dbReference type="AlphaFoldDB" id="A0A5N6XQ96"/>
<evidence type="ECO:0000313" key="2">
    <source>
        <dbReference type="EMBL" id="KAE8335361.1"/>
    </source>
</evidence>
<accession>A0A5N6XQ96</accession>
<feature type="transmembrane region" description="Helical" evidence="1">
    <location>
        <begin position="154"/>
        <end position="174"/>
    </location>
</feature>
<dbReference type="EMBL" id="ML737221">
    <property type="protein sequence ID" value="KAE8335361.1"/>
    <property type="molecule type" value="Genomic_DNA"/>
</dbReference>
<sequence>MATNTSDIKLAAAAAGFTLGFGTLTVWEAVRQTKAHLSPHRSPYIWMVWGEIAANVGIGVVGWLFLEKTIPLGVPVLCSLLAFWVLEVQLLMQIIVNRIRIIADSEARIVRIRWLVAAVVSLINVAVFCVWVPAHLDPPPSTAFTTVNKYWDRISKILILLVDAALNIWFVRVVQRRLVQYYGLSKYAPLARVNAWLIVVSIGMDVLLIGLMSLHNPLVYIQFHPVVYTVKLKIELSMADLLRQTAQLTVVSQQPQGFHTSCFASPRSSPTIRAPNEYSWPRHGIYKTTEIELHIDQKAWKDSNSVRAGPTAFP</sequence>
<feature type="transmembrane region" description="Helical" evidence="1">
    <location>
        <begin position="72"/>
        <end position="91"/>
    </location>
</feature>
<keyword evidence="1" id="KW-0472">Membrane</keyword>
<feature type="transmembrane region" description="Helical" evidence="1">
    <location>
        <begin position="12"/>
        <end position="30"/>
    </location>
</feature>
<keyword evidence="1" id="KW-1133">Transmembrane helix</keyword>
<proteinExistence type="predicted"/>
<evidence type="ECO:0008006" key="3">
    <source>
        <dbReference type="Google" id="ProtNLM"/>
    </source>
</evidence>
<feature type="transmembrane region" description="Helical" evidence="1">
    <location>
        <begin position="42"/>
        <end position="66"/>
    </location>
</feature>
<gene>
    <name evidence="2" type="ORF">BDV24DRAFT_169304</name>
</gene>
<name>A0A5N6XQ96_9EURO</name>
<feature type="transmembrane region" description="Helical" evidence="1">
    <location>
        <begin position="195"/>
        <end position="214"/>
    </location>
</feature>
<evidence type="ECO:0000256" key="1">
    <source>
        <dbReference type="SAM" id="Phobius"/>
    </source>
</evidence>
<reference evidence="2" key="1">
    <citation type="submission" date="2019-04" db="EMBL/GenBank/DDBJ databases">
        <title>Friends and foes A comparative genomics study of 23 Aspergillus species from section Flavi.</title>
        <authorList>
            <consortium name="DOE Joint Genome Institute"/>
            <person name="Kjaerbolling I."/>
            <person name="Vesth T."/>
            <person name="Frisvad J.C."/>
            <person name="Nybo J.L."/>
            <person name="Theobald S."/>
            <person name="Kildgaard S."/>
            <person name="Isbrandt T."/>
            <person name="Kuo A."/>
            <person name="Sato A."/>
            <person name="Lyhne E.K."/>
            <person name="Kogle M.E."/>
            <person name="Wiebenga A."/>
            <person name="Kun R.S."/>
            <person name="Lubbers R.J."/>
            <person name="Makela M.R."/>
            <person name="Barry K."/>
            <person name="Chovatia M."/>
            <person name="Clum A."/>
            <person name="Daum C."/>
            <person name="Haridas S."/>
            <person name="He G."/>
            <person name="LaButti K."/>
            <person name="Lipzen A."/>
            <person name="Mondo S."/>
            <person name="Riley R."/>
            <person name="Salamov A."/>
            <person name="Simmons B.A."/>
            <person name="Magnuson J.K."/>
            <person name="Henrissat B."/>
            <person name="Mortensen U.H."/>
            <person name="Larsen T.O."/>
            <person name="Devries R.P."/>
            <person name="Grigoriev I.V."/>
            <person name="Machida M."/>
            <person name="Baker S.E."/>
            <person name="Andersen M.R."/>
        </authorList>
    </citation>
    <scope>NUCLEOTIDE SEQUENCE</scope>
    <source>
        <strain evidence="2">CBS 117612</strain>
    </source>
</reference>
<keyword evidence="1" id="KW-0812">Transmembrane</keyword>
<dbReference type="Proteomes" id="UP000325558">
    <property type="component" value="Unassembled WGS sequence"/>
</dbReference>
<organism evidence="2">
    <name type="scientific">Aspergillus arachidicola</name>
    <dbReference type="NCBI Taxonomy" id="656916"/>
    <lineage>
        <taxon>Eukaryota</taxon>
        <taxon>Fungi</taxon>
        <taxon>Dikarya</taxon>
        <taxon>Ascomycota</taxon>
        <taxon>Pezizomycotina</taxon>
        <taxon>Eurotiomycetes</taxon>
        <taxon>Eurotiomycetidae</taxon>
        <taxon>Eurotiales</taxon>
        <taxon>Aspergillaceae</taxon>
        <taxon>Aspergillus</taxon>
        <taxon>Aspergillus subgen. Circumdati</taxon>
    </lineage>
</organism>
<feature type="transmembrane region" description="Helical" evidence="1">
    <location>
        <begin position="112"/>
        <end position="134"/>
    </location>
</feature>